<dbReference type="AlphaFoldDB" id="A0A090EW95"/>
<dbReference type="Proteomes" id="UP000045285">
    <property type="component" value="Unassembled WGS sequence"/>
</dbReference>
<organism evidence="2 3">
    <name type="scientific">Mesorhizobium plurifarium</name>
    <dbReference type="NCBI Taxonomy" id="69974"/>
    <lineage>
        <taxon>Bacteria</taxon>
        <taxon>Pseudomonadati</taxon>
        <taxon>Pseudomonadota</taxon>
        <taxon>Alphaproteobacteria</taxon>
        <taxon>Hyphomicrobiales</taxon>
        <taxon>Phyllobacteriaceae</taxon>
        <taxon>Mesorhizobium</taxon>
    </lineage>
</organism>
<dbReference type="InterPro" id="IPR002525">
    <property type="entry name" value="Transp_IS110-like_N"/>
</dbReference>
<dbReference type="PANTHER" id="PTHR33055">
    <property type="entry name" value="TRANSPOSASE FOR INSERTION SEQUENCE ELEMENT IS1111A"/>
    <property type="match status" value="1"/>
</dbReference>
<keyword evidence="3" id="KW-1185">Reference proteome</keyword>
<accession>A0A090EW95</accession>
<evidence type="ECO:0000313" key="3">
    <source>
        <dbReference type="Proteomes" id="UP000045285"/>
    </source>
</evidence>
<dbReference type="GO" id="GO:0006313">
    <property type="term" value="P:DNA transposition"/>
    <property type="evidence" value="ECO:0007669"/>
    <property type="project" value="InterPro"/>
</dbReference>
<feature type="domain" description="Transposase IS110-like N-terminal" evidence="1">
    <location>
        <begin position="3"/>
        <end position="63"/>
    </location>
</feature>
<reference evidence="3" key="1">
    <citation type="submission" date="2014-08" db="EMBL/GenBank/DDBJ databases">
        <authorList>
            <person name="Moulin L."/>
        </authorList>
    </citation>
    <scope>NUCLEOTIDE SEQUENCE [LARGE SCALE GENOMIC DNA]</scope>
</reference>
<name>A0A090EW95_MESPL</name>
<dbReference type="PANTHER" id="PTHR33055:SF3">
    <property type="entry name" value="PUTATIVE TRANSPOSASE FOR IS117-RELATED"/>
    <property type="match status" value="1"/>
</dbReference>
<protein>
    <submittedName>
        <fullName evidence="2">Transposase</fullName>
    </submittedName>
</protein>
<gene>
    <name evidence="2" type="ORF">MPL3356_10012</name>
</gene>
<dbReference type="GO" id="GO:0003677">
    <property type="term" value="F:DNA binding"/>
    <property type="evidence" value="ECO:0007669"/>
    <property type="project" value="InterPro"/>
</dbReference>
<sequence>MKRGKTDAADAEAISEAVTRKTMRFVPIKSADQQAAAMVLRTRALLIRQQTQAINALRGHLSELGVCVTATRARTFFRHFIQRDRCGHMSGLQRGLRPLASMKFAMRGADQSDAL</sequence>
<dbReference type="GO" id="GO:0004803">
    <property type="term" value="F:transposase activity"/>
    <property type="evidence" value="ECO:0007669"/>
    <property type="project" value="InterPro"/>
</dbReference>
<proteinExistence type="predicted"/>
<dbReference type="EMBL" id="CCMZ01000001">
    <property type="protein sequence ID" value="CDX11362.1"/>
    <property type="molecule type" value="Genomic_DNA"/>
</dbReference>
<dbReference type="Pfam" id="PF01548">
    <property type="entry name" value="DEDD_Tnp_IS110"/>
    <property type="match status" value="1"/>
</dbReference>
<evidence type="ECO:0000259" key="1">
    <source>
        <dbReference type="Pfam" id="PF01548"/>
    </source>
</evidence>
<evidence type="ECO:0000313" key="2">
    <source>
        <dbReference type="EMBL" id="CDX11362.1"/>
    </source>
</evidence>
<dbReference type="InterPro" id="IPR047650">
    <property type="entry name" value="Transpos_IS110"/>
</dbReference>